<feature type="chain" id="PRO_5031222169" evidence="1">
    <location>
        <begin position="27"/>
        <end position="479"/>
    </location>
</feature>
<dbReference type="RefSeq" id="WP_184193821.1">
    <property type="nucleotide sequence ID" value="NZ_JACHGW010000002.1"/>
</dbReference>
<dbReference type="AlphaFoldDB" id="A0A7W9W6U0"/>
<dbReference type="PANTHER" id="PTHR43818">
    <property type="entry name" value="BCDNA.GH03377"/>
    <property type="match status" value="1"/>
</dbReference>
<evidence type="ECO:0000259" key="2">
    <source>
        <dbReference type="Pfam" id="PF01408"/>
    </source>
</evidence>
<gene>
    <name evidence="4" type="ORF">HNQ39_001683</name>
</gene>
<dbReference type="Proteomes" id="UP000520814">
    <property type="component" value="Unassembled WGS sequence"/>
</dbReference>
<dbReference type="SUPFAM" id="SSF51735">
    <property type="entry name" value="NAD(P)-binding Rossmann-fold domains"/>
    <property type="match status" value="1"/>
</dbReference>
<dbReference type="EMBL" id="JACHGW010000002">
    <property type="protein sequence ID" value="MBB6049892.1"/>
    <property type="molecule type" value="Genomic_DNA"/>
</dbReference>
<keyword evidence="1" id="KW-0732">Signal</keyword>
<name>A0A7W9W6U0_ARMRO</name>
<dbReference type="InterPro" id="IPR043906">
    <property type="entry name" value="Gfo/Idh/MocA_OxRdtase_bact_C"/>
</dbReference>
<organism evidence="4 5">
    <name type="scientific">Armatimonas rosea</name>
    <dbReference type="NCBI Taxonomy" id="685828"/>
    <lineage>
        <taxon>Bacteria</taxon>
        <taxon>Bacillati</taxon>
        <taxon>Armatimonadota</taxon>
        <taxon>Armatimonadia</taxon>
        <taxon>Armatimonadales</taxon>
        <taxon>Armatimonadaceae</taxon>
        <taxon>Armatimonas</taxon>
    </lineage>
</organism>
<dbReference type="InterPro" id="IPR000683">
    <property type="entry name" value="Gfo/Idh/MocA-like_OxRdtase_N"/>
</dbReference>
<sequence length="479" mass="52272">MTRRGFLDEAFFATAIASLTAAGAFAAEPTPARPRRRYGAADKVRVAVIGVNGRGKAHIDGYLGLPDAEVVAICDVDSGVGEKAAAAIEKKTGKKPKVYQDLRKLFEDKEIDAVSCALPIHWHALAATWAMEAGKDVYVEKPCSHNVSEGRRIVQVQQRTGRICQVGTQSRSAKAVQQGIKFIHDGKIGKVSVARGLCYKPRNSIGIFPDSEVPAGVDYDIWLGAAPKRPFNKNRFHYNWHWNFDYGAGDLGNQGIHQMDIARWALGKNQLPSSVMTLGGRFGYVDQGTTPNTVVSVYDYADSQLVFEVRGLPTEKLKGADIGDIIYGESGYVVFTSSYGKAAAFTNDGQPLATFNGGGDHFAAFIRAVKSRQQSDLAAPVLEGHLSSALCHLGNNSYQLGRETSFSDAEREWSKSRNGTEAFGRMKEHLEKNGVALTNTKLKLGRLLEIDAAKEQFKDKAALPLLTREYRKGFTLPKA</sequence>
<evidence type="ECO:0000313" key="4">
    <source>
        <dbReference type="EMBL" id="MBB6049892.1"/>
    </source>
</evidence>
<accession>A0A7W9W6U0</accession>
<dbReference type="GO" id="GO:0000166">
    <property type="term" value="F:nucleotide binding"/>
    <property type="evidence" value="ECO:0007669"/>
    <property type="project" value="InterPro"/>
</dbReference>
<dbReference type="SUPFAM" id="SSF55347">
    <property type="entry name" value="Glyceraldehyde-3-phosphate dehydrogenase-like, C-terminal domain"/>
    <property type="match status" value="1"/>
</dbReference>
<dbReference type="Gene3D" id="3.40.50.720">
    <property type="entry name" value="NAD(P)-binding Rossmann-like Domain"/>
    <property type="match status" value="1"/>
</dbReference>
<dbReference type="Pfam" id="PF01408">
    <property type="entry name" value="GFO_IDH_MocA"/>
    <property type="match status" value="1"/>
</dbReference>
<evidence type="ECO:0000313" key="5">
    <source>
        <dbReference type="Proteomes" id="UP000520814"/>
    </source>
</evidence>
<dbReference type="Pfam" id="PF19051">
    <property type="entry name" value="GFO_IDH_MocA_C2"/>
    <property type="match status" value="1"/>
</dbReference>
<dbReference type="InterPro" id="IPR036291">
    <property type="entry name" value="NAD(P)-bd_dom_sf"/>
</dbReference>
<feature type="domain" description="Gfo/Idh/MocA-like oxidoreductase N-terminal" evidence="2">
    <location>
        <begin position="44"/>
        <end position="167"/>
    </location>
</feature>
<feature type="signal peptide" evidence="1">
    <location>
        <begin position="1"/>
        <end position="26"/>
    </location>
</feature>
<evidence type="ECO:0000256" key="1">
    <source>
        <dbReference type="SAM" id="SignalP"/>
    </source>
</evidence>
<reference evidence="4 5" key="1">
    <citation type="submission" date="2020-08" db="EMBL/GenBank/DDBJ databases">
        <title>Genomic Encyclopedia of Type Strains, Phase IV (KMG-IV): sequencing the most valuable type-strain genomes for metagenomic binning, comparative biology and taxonomic classification.</title>
        <authorList>
            <person name="Goeker M."/>
        </authorList>
    </citation>
    <scope>NUCLEOTIDE SEQUENCE [LARGE SCALE GENOMIC DNA]</scope>
    <source>
        <strain evidence="4 5">DSM 23562</strain>
    </source>
</reference>
<dbReference type="Gene3D" id="3.30.360.10">
    <property type="entry name" value="Dihydrodipicolinate Reductase, domain 2"/>
    <property type="match status" value="1"/>
</dbReference>
<protein>
    <submittedName>
        <fullName evidence="4">Putative dehydrogenase</fullName>
    </submittedName>
</protein>
<feature type="domain" description="Gfo/Idh/MocA-like oxidoreductase bacterial type C-terminal" evidence="3">
    <location>
        <begin position="209"/>
        <end position="414"/>
    </location>
</feature>
<comment type="caution">
    <text evidence="4">The sequence shown here is derived from an EMBL/GenBank/DDBJ whole genome shotgun (WGS) entry which is preliminary data.</text>
</comment>
<proteinExistence type="predicted"/>
<dbReference type="PANTHER" id="PTHR43818:SF5">
    <property type="entry name" value="OXIDOREDUCTASE FAMILY PROTEIN"/>
    <property type="match status" value="1"/>
</dbReference>
<keyword evidence="5" id="KW-1185">Reference proteome</keyword>
<evidence type="ECO:0000259" key="3">
    <source>
        <dbReference type="Pfam" id="PF19051"/>
    </source>
</evidence>
<dbReference type="InterPro" id="IPR050463">
    <property type="entry name" value="Gfo/Idh/MocA_oxidrdct_glycsds"/>
</dbReference>